<feature type="domain" description="Myb-like" evidence="5">
    <location>
        <begin position="338"/>
        <end position="388"/>
    </location>
</feature>
<evidence type="ECO:0000256" key="2">
    <source>
        <dbReference type="ARBA" id="ARBA00023125"/>
    </source>
</evidence>
<dbReference type="PROSITE" id="PS51293">
    <property type="entry name" value="SANT"/>
    <property type="match status" value="1"/>
</dbReference>
<evidence type="ECO:0000313" key="8">
    <source>
        <dbReference type="EMBL" id="KIW02979.1"/>
    </source>
</evidence>
<dbReference type="InterPro" id="IPR051651">
    <property type="entry name" value="DMTF1_DNA-bind_reg"/>
</dbReference>
<dbReference type="SMART" id="SM00717">
    <property type="entry name" value="SANT"/>
    <property type="match status" value="3"/>
</dbReference>
<evidence type="ECO:0000313" key="9">
    <source>
        <dbReference type="Proteomes" id="UP000053259"/>
    </source>
</evidence>
<dbReference type="InParanoid" id="A0A0D2AV13"/>
<dbReference type="Pfam" id="PF00249">
    <property type="entry name" value="Myb_DNA-binding"/>
    <property type="match status" value="1"/>
</dbReference>
<feature type="compositionally biased region" description="Polar residues" evidence="4">
    <location>
        <begin position="558"/>
        <end position="578"/>
    </location>
</feature>
<feature type="compositionally biased region" description="Polar residues" evidence="4">
    <location>
        <begin position="678"/>
        <end position="689"/>
    </location>
</feature>
<evidence type="ECO:0000259" key="7">
    <source>
        <dbReference type="PROSITE" id="PS51294"/>
    </source>
</evidence>
<sequence>MGQEASQMSTLDHTRPGPTSQHLNGVVARSNGWTSVNGSDRPPSPTLPHPQAHSVTLKRKRTSKTEIRMENISRKNVELRGAEKATKASKLRQKDSNEHAASHESDVIKTGSPYRAVSNDESGVSAVRKSSTDSISSLDSVLAPSNIAATKNEDKSAGQNGDYNGNDSESDVDTDALGLLQRVAAAQSDDDEESVTETPAKSQPVQPSSHAPTPYGWKPPQPTVATHYTIYSPHAQPPSYVQTRSGPENFDPNAPLTAHEEAQLRDEGRFTKMEQSFLKDAIDEYCKKHNISVELANDYVCGKAREGNIPGDFWDEVCKALPQRTKNSIQRAAKRVFRNNQKKGPWTEEEEKALAEAYAKAPDQWAKICEEVPGRSAEQCRDRWRNYTQNGCKLTRGPWTDAEEAQFVEICKQMLAQARVERENQRRQGRTVSEKFEPIDHLNFTAISAFMKGSRSRLHCRNKWHKLKKRPDVEAAIQAVMRGESPLPTTSAQDKPITSVSLPSISTTATYGPTTMTHPPLAQGRTQASMPSHLPTARLTSMTPLPSSAHAGPRARSPSLTPASTSQPPVLVTPSNPYHTFRPSPAPGLNQVQGTLSASTPSTLPPLLSAAHHPLPYADQHSTFNAPLTAPPAPSQTGSSTGHPSIASRSSDAHTAPTQSSSPPSWVNAPPRVPQLFAPSQSGPPTSLSAPRAIPGPKRVLPAPTAQNNNAPTSRPVEASFPGISHTTTIGHALPALATSPPPPPPMSNLAKATSAPALLQQHSLLAPTLAAAESLSSLARQPGPLVSSAASGPKTQVSNPSMMSQHTNGNGFEAVKSASPDLPASPSVTDSRPVRKKQKTAKARGDE</sequence>
<dbReference type="PANTHER" id="PTHR46380">
    <property type="entry name" value="CYCLIN-D-BINDING MYB-LIKE TRANSCRIPTION FACTOR 1"/>
    <property type="match status" value="1"/>
</dbReference>
<dbReference type="HOGENOM" id="CLU_336225_0_0_1"/>
<feature type="domain" description="HTH myb-type" evidence="7">
    <location>
        <begin position="338"/>
        <end position="392"/>
    </location>
</feature>
<dbReference type="InterPro" id="IPR017884">
    <property type="entry name" value="SANT_dom"/>
</dbReference>
<reference evidence="8 9" key="1">
    <citation type="submission" date="2015-01" db="EMBL/GenBank/DDBJ databases">
        <title>The Genome Sequence of Ochroconis gallopava CBS43764.</title>
        <authorList>
            <consortium name="The Broad Institute Genomics Platform"/>
            <person name="Cuomo C."/>
            <person name="de Hoog S."/>
            <person name="Gorbushina A."/>
            <person name="Stielow B."/>
            <person name="Teixiera M."/>
            <person name="Abouelleil A."/>
            <person name="Chapman S.B."/>
            <person name="Priest M."/>
            <person name="Young S.K."/>
            <person name="Wortman J."/>
            <person name="Nusbaum C."/>
            <person name="Birren B."/>
        </authorList>
    </citation>
    <scope>NUCLEOTIDE SEQUENCE [LARGE SCALE GENOMIC DNA]</scope>
    <source>
        <strain evidence="8 9">CBS 43764</strain>
    </source>
</reference>
<keyword evidence="2" id="KW-0238">DNA-binding</keyword>
<dbReference type="PROSITE" id="PS50090">
    <property type="entry name" value="MYB_LIKE"/>
    <property type="match status" value="1"/>
</dbReference>
<dbReference type="InterPro" id="IPR017930">
    <property type="entry name" value="Myb_dom"/>
</dbReference>
<proteinExistence type="predicted"/>
<accession>A0A0D2AV13</accession>
<evidence type="ECO:0000256" key="1">
    <source>
        <dbReference type="ARBA" id="ARBA00004123"/>
    </source>
</evidence>
<feature type="region of interest" description="Disordered" evidence="4">
    <location>
        <begin position="1"/>
        <end position="221"/>
    </location>
</feature>
<feature type="compositionally biased region" description="Polar residues" evidence="4">
    <location>
        <begin position="157"/>
        <end position="167"/>
    </location>
</feature>
<dbReference type="GO" id="GO:0000976">
    <property type="term" value="F:transcription cis-regulatory region binding"/>
    <property type="evidence" value="ECO:0007669"/>
    <property type="project" value="TreeGrafter"/>
</dbReference>
<dbReference type="STRING" id="253628.A0A0D2AV13"/>
<organism evidence="8 9">
    <name type="scientific">Verruconis gallopava</name>
    <dbReference type="NCBI Taxonomy" id="253628"/>
    <lineage>
        <taxon>Eukaryota</taxon>
        <taxon>Fungi</taxon>
        <taxon>Dikarya</taxon>
        <taxon>Ascomycota</taxon>
        <taxon>Pezizomycotina</taxon>
        <taxon>Dothideomycetes</taxon>
        <taxon>Pleosporomycetidae</taxon>
        <taxon>Venturiales</taxon>
        <taxon>Sympoventuriaceae</taxon>
        <taxon>Verruconis</taxon>
    </lineage>
</organism>
<feature type="compositionally biased region" description="Polar residues" evidence="4">
    <location>
        <begin position="789"/>
        <end position="811"/>
    </location>
</feature>
<feature type="compositionally biased region" description="Basic residues" evidence="4">
    <location>
        <begin position="835"/>
        <end position="848"/>
    </location>
</feature>
<evidence type="ECO:0000256" key="4">
    <source>
        <dbReference type="SAM" id="MobiDB-lite"/>
    </source>
</evidence>
<feature type="compositionally biased region" description="Low complexity" evidence="4">
    <location>
        <begin position="605"/>
        <end position="616"/>
    </location>
</feature>
<dbReference type="VEuPathDB" id="FungiDB:PV09_05640"/>
<dbReference type="CDD" id="cd00167">
    <property type="entry name" value="SANT"/>
    <property type="match status" value="2"/>
</dbReference>
<dbReference type="GO" id="GO:0005634">
    <property type="term" value="C:nucleus"/>
    <property type="evidence" value="ECO:0007669"/>
    <property type="project" value="UniProtKB-SubCell"/>
</dbReference>
<protein>
    <submittedName>
        <fullName evidence="8">Uncharacterized protein</fullName>
    </submittedName>
</protein>
<gene>
    <name evidence="8" type="ORF">PV09_05640</name>
</gene>
<dbReference type="Proteomes" id="UP000053259">
    <property type="component" value="Unassembled WGS sequence"/>
</dbReference>
<feature type="compositionally biased region" description="Basic and acidic residues" evidence="4">
    <location>
        <begin position="63"/>
        <end position="107"/>
    </location>
</feature>
<dbReference type="InterPro" id="IPR001005">
    <property type="entry name" value="SANT/Myb"/>
</dbReference>
<keyword evidence="9" id="KW-1185">Reference proteome</keyword>
<feature type="compositionally biased region" description="Polar residues" evidence="4">
    <location>
        <begin position="1"/>
        <end position="23"/>
    </location>
</feature>
<evidence type="ECO:0000256" key="3">
    <source>
        <dbReference type="ARBA" id="ARBA00023242"/>
    </source>
</evidence>
<dbReference type="GO" id="GO:0003700">
    <property type="term" value="F:DNA-binding transcription factor activity"/>
    <property type="evidence" value="ECO:0007669"/>
    <property type="project" value="TreeGrafter"/>
</dbReference>
<feature type="compositionally biased region" description="Polar residues" evidence="4">
    <location>
        <begin position="487"/>
        <end position="517"/>
    </location>
</feature>
<evidence type="ECO:0000259" key="6">
    <source>
        <dbReference type="PROSITE" id="PS51293"/>
    </source>
</evidence>
<name>A0A0D2AV13_9PEZI</name>
<dbReference type="PROSITE" id="PS51294">
    <property type="entry name" value="HTH_MYB"/>
    <property type="match status" value="1"/>
</dbReference>
<evidence type="ECO:0000259" key="5">
    <source>
        <dbReference type="PROSITE" id="PS50090"/>
    </source>
</evidence>
<keyword evidence="3" id="KW-0539">Nucleus</keyword>
<dbReference type="Gene3D" id="1.10.10.60">
    <property type="entry name" value="Homeodomain-like"/>
    <property type="match status" value="1"/>
</dbReference>
<dbReference type="AlphaFoldDB" id="A0A0D2AV13"/>
<dbReference type="SUPFAM" id="SSF46689">
    <property type="entry name" value="Homeodomain-like"/>
    <property type="match status" value="1"/>
</dbReference>
<comment type="subcellular location">
    <subcellularLocation>
        <location evidence="1">Nucleus</location>
    </subcellularLocation>
</comment>
<feature type="compositionally biased region" description="Polar residues" evidence="4">
    <location>
        <begin position="635"/>
        <end position="650"/>
    </location>
</feature>
<dbReference type="EMBL" id="KN847546">
    <property type="protein sequence ID" value="KIW02979.1"/>
    <property type="molecule type" value="Genomic_DNA"/>
</dbReference>
<dbReference type="GeneID" id="27313613"/>
<feature type="compositionally biased region" description="Polar residues" evidence="4">
    <location>
        <begin position="656"/>
        <end position="665"/>
    </location>
</feature>
<feature type="compositionally biased region" description="Polar residues" evidence="4">
    <location>
        <begin position="196"/>
        <end position="211"/>
    </location>
</feature>
<feature type="compositionally biased region" description="Polar residues" evidence="4">
    <location>
        <begin position="590"/>
        <end position="602"/>
    </location>
</feature>
<feature type="region of interest" description="Disordered" evidence="4">
    <location>
        <begin position="783"/>
        <end position="848"/>
    </location>
</feature>
<feature type="region of interest" description="Disordered" evidence="4">
    <location>
        <begin position="484"/>
        <end position="716"/>
    </location>
</feature>
<dbReference type="RefSeq" id="XP_016212848.1">
    <property type="nucleotide sequence ID" value="XM_016359169.1"/>
</dbReference>
<feature type="domain" description="SANT" evidence="6">
    <location>
        <begin position="341"/>
        <end position="382"/>
    </location>
</feature>
<dbReference type="OrthoDB" id="39591at2759"/>
<dbReference type="InterPro" id="IPR009057">
    <property type="entry name" value="Homeodomain-like_sf"/>
</dbReference>
<dbReference type="PANTHER" id="PTHR46380:SF2">
    <property type="entry name" value="CYCLIN-D-BINDING MYB-LIKE TRANSCRIPTION FACTOR 1"/>
    <property type="match status" value="1"/>
</dbReference>